<name>A0A9W5F0X9_CAMHY</name>
<protein>
    <submittedName>
        <fullName evidence="1">Uncharacterized protein</fullName>
    </submittedName>
</protein>
<dbReference type="Proteomes" id="UP000052257">
    <property type="component" value="Unassembled WGS sequence"/>
</dbReference>
<evidence type="ECO:0000313" key="1">
    <source>
        <dbReference type="EMBL" id="CUU88557.1"/>
    </source>
</evidence>
<dbReference type="AlphaFoldDB" id="A0A9W5F0X9"/>
<comment type="caution">
    <text evidence="1">The sequence shown here is derived from an EMBL/GenBank/DDBJ whole genome shotgun (WGS) entry which is preliminary data.</text>
</comment>
<proteinExistence type="predicted"/>
<dbReference type="RefSeq" id="WP_175403362.1">
    <property type="nucleotide sequence ID" value="NZ_CP040464.1"/>
</dbReference>
<sequence>MILPNDLLHKYKFIGDNELIFLIYGSEITNLKYQAKFEKNAIIFVKNGKKLVYI</sequence>
<dbReference type="EMBL" id="FAUW01000005">
    <property type="protein sequence ID" value="CUU88557.1"/>
    <property type="molecule type" value="Genomic_DNA"/>
</dbReference>
<evidence type="ECO:0000313" key="2">
    <source>
        <dbReference type="Proteomes" id="UP000052257"/>
    </source>
</evidence>
<accession>A0A9W5F0X9</accession>
<reference evidence="1 2" key="1">
    <citation type="submission" date="2015-11" db="EMBL/GenBank/DDBJ databases">
        <authorList>
            <consortium name="Pathogen Informatics"/>
        </authorList>
    </citation>
    <scope>NUCLEOTIDE SEQUENCE [LARGE SCALE GENOMIC DNA]</scope>
    <source>
        <strain evidence="1 2">006A-0191</strain>
    </source>
</reference>
<organism evidence="1 2">
    <name type="scientific">Campylobacter hyointestinalis subsp. hyointestinalis</name>
    <dbReference type="NCBI Taxonomy" id="91352"/>
    <lineage>
        <taxon>Bacteria</taxon>
        <taxon>Pseudomonadati</taxon>
        <taxon>Campylobacterota</taxon>
        <taxon>Epsilonproteobacteria</taxon>
        <taxon>Campylobacterales</taxon>
        <taxon>Campylobacteraceae</taxon>
        <taxon>Campylobacter</taxon>
    </lineage>
</organism>
<gene>
    <name evidence="1" type="ORF">ERS739220_01897</name>
</gene>